<accession>A0ABN6FRG2</accession>
<reference evidence="2 3" key="1">
    <citation type="submission" date="2021-03" db="EMBL/GenBank/DDBJ databases">
        <title>Complete Genome Sequences of Two Lysobacter Strains Isolated from Sea Water (Lysobacter caseinilyticus) and Soil (Lysobacter helvus) in South Korea.</title>
        <authorList>
            <person name="Watanabe Y."/>
            <person name="Arakawa K."/>
        </authorList>
    </citation>
    <scope>NUCLEOTIDE SEQUENCE [LARGE SCALE GENOMIC DNA]</scope>
    <source>
        <strain evidence="2 3">KVB24</strain>
    </source>
</reference>
<dbReference type="Proteomes" id="UP000681317">
    <property type="component" value="Chromosome"/>
</dbReference>
<feature type="transmembrane region" description="Helical" evidence="1">
    <location>
        <begin position="308"/>
        <end position="328"/>
    </location>
</feature>
<name>A0ABN6FRG2_9GAMM</name>
<dbReference type="PANTHER" id="PTHR43471:SF3">
    <property type="entry name" value="ABC TRANSPORTER PERMEASE PROTEIN NATB"/>
    <property type="match status" value="1"/>
</dbReference>
<dbReference type="PANTHER" id="PTHR43471">
    <property type="entry name" value="ABC TRANSPORTER PERMEASE"/>
    <property type="match status" value="1"/>
</dbReference>
<dbReference type="RefSeq" id="WP_213436817.1">
    <property type="nucleotide sequence ID" value="NZ_AP024545.1"/>
</dbReference>
<feature type="transmembrane region" description="Helical" evidence="1">
    <location>
        <begin position="238"/>
        <end position="259"/>
    </location>
</feature>
<feature type="transmembrane region" description="Helical" evidence="1">
    <location>
        <begin position="27"/>
        <end position="49"/>
    </location>
</feature>
<keyword evidence="1" id="KW-0812">Transmembrane</keyword>
<sequence length="394" mass="43009">MKAGMMSSIRTILMKELREFVRDKRTLMLALVLGPLLTPAIMLGILTLAESRAKSQIEKPLDIPMVGVEHAPNMVKWLAGQGIRQRKVTGDLDAAVRNQAEDVYLKIGDDFDKDWREGQPALVEIVHDSTRQDSDIPVKRIEDALSRYGQQVGALRLLARGMNPGVASPVVVSHKDLSTPEARRGMVMSILPYLLILGAFLGGAYLIIDTTAGERERQSLEPLLATPTHRGAVVTGKISAACVVGLTSLLLTLLAFKVGSQFSPGIGRQMDVSMPAIGKMLVILLPMLFIGTSLLTFIAAGAKSVKEAQSYMSMLMLLPMIPTIALMVSPVKNQLWMFAVPFLAQNQMLLKVVRGEDIPMAFWGVYMAAGFGVAIALWFAATRRYHQEKLAISA</sequence>
<feature type="transmembrane region" description="Helical" evidence="1">
    <location>
        <begin position="360"/>
        <end position="381"/>
    </location>
</feature>
<gene>
    <name evidence="2" type="primary">natB</name>
    <name evidence="2" type="ORF">LYSCAS_12470</name>
</gene>
<dbReference type="EMBL" id="AP024545">
    <property type="protein sequence ID" value="BCT92223.1"/>
    <property type="molecule type" value="Genomic_DNA"/>
</dbReference>
<evidence type="ECO:0000313" key="3">
    <source>
        <dbReference type="Proteomes" id="UP000681317"/>
    </source>
</evidence>
<proteinExistence type="predicted"/>
<keyword evidence="1" id="KW-1133">Transmembrane helix</keyword>
<feature type="transmembrane region" description="Helical" evidence="1">
    <location>
        <begin position="280"/>
        <end position="302"/>
    </location>
</feature>
<evidence type="ECO:0000313" key="2">
    <source>
        <dbReference type="EMBL" id="BCT92223.1"/>
    </source>
</evidence>
<evidence type="ECO:0000256" key="1">
    <source>
        <dbReference type="SAM" id="Phobius"/>
    </source>
</evidence>
<keyword evidence="1" id="KW-0472">Membrane</keyword>
<feature type="transmembrane region" description="Helical" evidence="1">
    <location>
        <begin position="190"/>
        <end position="208"/>
    </location>
</feature>
<dbReference type="Pfam" id="PF12679">
    <property type="entry name" value="ABC2_membrane_2"/>
    <property type="match status" value="1"/>
</dbReference>
<protein>
    <submittedName>
        <fullName evidence="2">Sodium ABC transporter permease</fullName>
    </submittedName>
</protein>
<keyword evidence="3" id="KW-1185">Reference proteome</keyword>
<organism evidence="2 3">
    <name type="scientific">Noviluteimonas caseinilytica</name>
    <dbReference type="NCBI Taxonomy" id="2675101"/>
    <lineage>
        <taxon>Bacteria</taxon>
        <taxon>Pseudomonadati</taxon>
        <taxon>Pseudomonadota</taxon>
        <taxon>Gammaproteobacteria</taxon>
        <taxon>Lysobacterales</taxon>
        <taxon>Lysobacteraceae</taxon>
        <taxon>Noviluteimonas</taxon>
    </lineage>
</organism>